<comment type="caution">
    <text evidence="2">The sequence shown here is derived from an EMBL/GenBank/DDBJ whole genome shotgun (WGS) entry which is preliminary data.</text>
</comment>
<dbReference type="RefSeq" id="WP_117328546.1">
    <property type="nucleotide sequence ID" value="NZ_QVTE01000073.1"/>
</dbReference>
<sequence length="114" mass="12912">MPFVREYDTVEQAVHAANTLQSKGIREDEVFVLAHDNIIAEQVAKHSDAKKIGMNEMGVATAIKNVFQNKSDKLRSKMEEIGLTSAEAGTYEKRLDDGKILLITKYESYRDYLM</sequence>
<feature type="domain" description="General stress protein 17M-like" evidence="1">
    <location>
        <begin position="2"/>
        <end position="98"/>
    </location>
</feature>
<dbReference type="OrthoDB" id="2353304at2"/>
<dbReference type="AlphaFoldDB" id="A0A372LAD3"/>
<evidence type="ECO:0000313" key="2">
    <source>
        <dbReference type="EMBL" id="RFU62597.1"/>
    </source>
</evidence>
<evidence type="ECO:0000259" key="1">
    <source>
        <dbReference type="Pfam" id="PF11181"/>
    </source>
</evidence>
<dbReference type="EMBL" id="QVTE01000073">
    <property type="protein sequence ID" value="RFU62597.1"/>
    <property type="molecule type" value="Genomic_DNA"/>
</dbReference>
<protein>
    <submittedName>
        <fullName evidence="2">General stress protein</fullName>
    </submittedName>
</protein>
<name>A0A372LAD3_9BACI</name>
<keyword evidence="3" id="KW-1185">Reference proteome</keyword>
<evidence type="ECO:0000313" key="3">
    <source>
        <dbReference type="Proteomes" id="UP000264541"/>
    </source>
</evidence>
<gene>
    <name evidence="2" type="ORF">D0469_20345</name>
</gene>
<reference evidence="2 3" key="1">
    <citation type="submission" date="2018-08" db="EMBL/GenBank/DDBJ databases">
        <title>Bacillus chawlae sp. nov., Bacillus glennii sp. nov., and Bacillus saganii sp. nov. Isolated from the Vehicle Assembly Building at Kennedy Space Center where the Viking Spacecraft were Assembled.</title>
        <authorList>
            <person name="Seuylemezian A."/>
            <person name="Vaishampayan P."/>
        </authorList>
    </citation>
    <scope>NUCLEOTIDE SEQUENCE [LARGE SCALE GENOMIC DNA]</scope>
    <source>
        <strain evidence="2 3">V47-23a</strain>
    </source>
</reference>
<dbReference type="Pfam" id="PF11181">
    <property type="entry name" value="YflT"/>
    <property type="match status" value="1"/>
</dbReference>
<dbReference type="InterPro" id="IPR025889">
    <property type="entry name" value="GSP17M-like_dom"/>
</dbReference>
<dbReference type="Proteomes" id="UP000264541">
    <property type="component" value="Unassembled WGS sequence"/>
</dbReference>
<organism evidence="2 3">
    <name type="scientific">Peribacillus saganii</name>
    <dbReference type="NCBI Taxonomy" id="2303992"/>
    <lineage>
        <taxon>Bacteria</taxon>
        <taxon>Bacillati</taxon>
        <taxon>Bacillota</taxon>
        <taxon>Bacilli</taxon>
        <taxon>Bacillales</taxon>
        <taxon>Bacillaceae</taxon>
        <taxon>Peribacillus</taxon>
    </lineage>
</organism>
<accession>A0A372LAD3</accession>
<proteinExistence type="predicted"/>